<feature type="chain" id="PRO_5040922950" evidence="5">
    <location>
        <begin position="19"/>
        <end position="328"/>
    </location>
</feature>
<protein>
    <submittedName>
        <fullName evidence="6">Uncharacterized protein</fullName>
    </submittedName>
</protein>
<dbReference type="Proteomes" id="UP001140562">
    <property type="component" value="Unassembled WGS sequence"/>
</dbReference>
<dbReference type="EMBL" id="JAPEUV010000086">
    <property type="protein sequence ID" value="KAJ4333906.1"/>
    <property type="molecule type" value="Genomic_DNA"/>
</dbReference>
<dbReference type="InterPro" id="IPR011936">
    <property type="entry name" value="Myxo_disulph_rpt"/>
</dbReference>
<keyword evidence="2" id="KW-0677">Repeat</keyword>
<keyword evidence="3" id="KW-1015">Disulfide bond</keyword>
<evidence type="ECO:0000256" key="2">
    <source>
        <dbReference type="ARBA" id="ARBA00022737"/>
    </source>
</evidence>
<evidence type="ECO:0000313" key="7">
    <source>
        <dbReference type="Proteomes" id="UP001140562"/>
    </source>
</evidence>
<reference evidence="6" key="1">
    <citation type="submission" date="2022-10" db="EMBL/GenBank/DDBJ databases">
        <title>Tapping the CABI collections for fungal endophytes: first genome assemblies for Collariella, Neodidymelliopsis, Ascochyta clinopodiicola, Didymella pomorum, Didymosphaeria variabile, Neocosmospora piperis and Neocucurbitaria cava.</title>
        <authorList>
            <person name="Hill R."/>
        </authorList>
    </citation>
    <scope>NUCLEOTIDE SEQUENCE</scope>
    <source>
        <strain evidence="6">IMI 360193</strain>
    </source>
</reference>
<keyword evidence="1 5" id="KW-0732">Signal</keyword>
<comment type="caution">
    <text evidence="6">The sequence shown here is derived from an EMBL/GenBank/DDBJ whole genome shotgun (WGS) entry which is preliminary data.</text>
</comment>
<evidence type="ECO:0000256" key="5">
    <source>
        <dbReference type="SAM" id="SignalP"/>
    </source>
</evidence>
<evidence type="ECO:0000313" key="6">
    <source>
        <dbReference type="EMBL" id="KAJ4333906.1"/>
    </source>
</evidence>
<feature type="signal peptide" evidence="5">
    <location>
        <begin position="1"/>
        <end position="18"/>
    </location>
</feature>
<name>A0A9W8WWF3_9PLEO</name>
<dbReference type="AlphaFoldDB" id="A0A9W8WWF3"/>
<evidence type="ECO:0000256" key="3">
    <source>
        <dbReference type="ARBA" id="ARBA00023157"/>
    </source>
</evidence>
<keyword evidence="7" id="KW-1185">Reference proteome</keyword>
<feature type="region of interest" description="Disordered" evidence="4">
    <location>
        <begin position="289"/>
        <end position="328"/>
    </location>
</feature>
<dbReference type="NCBIfam" id="TIGR02232">
    <property type="entry name" value="myxo_disulf_rpt"/>
    <property type="match status" value="1"/>
</dbReference>
<organism evidence="6 7">
    <name type="scientific">Didymella glomerata</name>
    <dbReference type="NCBI Taxonomy" id="749621"/>
    <lineage>
        <taxon>Eukaryota</taxon>
        <taxon>Fungi</taxon>
        <taxon>Dikarya</taxon>
        <taxon>Ascomycota</taxon>
        <taxon>Pezizomycotina</taxon>
        <taxon>Dothideomycetes</taxon>
        <taxon>Pleosporomycetidae</taxon>
        <taxon>Pleosporales</taxon>
        <taxon>Pleosporineae</taxon>
        <taxon>Didymellaceae</taxon>
        <taxon>Didymella</taxon>
    </lineage>
</organism>
<feature type="compositionally biased region" description="Basic residues" evidence="4">
    <location>
        <begin position="308"/>
        <end position="317"/>
    </location>
</feature>
<evidence type="ECO:0000256" key="1">
    <source>
        <dbReference type="ARBA" id="ARBA00022729"/>
    </source>
</evidence>
<accession>A0A9W8WWF3</accession>
<dbReference type="OrthoDB" id="291007at2759"/>
<sequence length="328" mass="34255">MKLSYLISLTVLTSPAISQNVTNVLIYGSAGSEEDKAATEFGCNTTIVTDSEWANMSTLDFARYDAVVVPDLNSDYISSLDFLEKSKDIWSPAITGNIIVIGGDPVNHISTVGAGILIRNAIRFAATSRPAQASTGLYLALSRIYNSVDNATVDVLSHFGNFTVRGNLDCYDKAHLVASSPALYSLNDTALSNWGCSVHEAFSSYPTTGKTDFQALAIAQDVLGEGSQSFGDGSVGLPYIISHGATPAACGDGHWDEAYGEECDDGNTLDGDGCSSSCKCESGLPNGDGTCAEPPRSSGYGPPPPCHTGKHGPKRKPGGYGAVPTTSS</sequence>
<proteinExistence type="predicted"/>
<evidence type="ECO:0000256" key="4">
    <source>
        <dbReference type="SAM" id="MobiDB-lite"/>
    </source>
</evidence>
<gene>
    <name evidence="6" type="ORF">N0V87_007276</name>
</gene>
<dbReference type="Pfam" id="PF13948">
    <property type="entry name" value="DUF4215"/>
    <property type="match status" value="1"/>
</dbReference>